<dbReference type="STRING" id="743722.Sph21_0785"/>
<dbReference type="SUPFAM" id="SSF56281">
    <property type="entry name" value="Metallo-hydrolase/oxidoreductase"/>
    <property type="match status" value="1"/>
</dbReference>
<dbReference type="SMART" id="SM00849">
    <property type="entry name" value="Lactamase_B"/>
    <property type="match status" value="1"/>
</dbReference>
<organism evidence="2">
    <name type="scientific">Sphingobacterium sp. (strain 21)</name>
    <dbReference type="NCBI Taxonomy" id="743722"/>
    <lineage>
        <taxon>Bacteria</taxon>
        <taxon>Pseudomonadati</taxon>
        <taxon>Bacteroidota</taxon>
        <taxon>Sphingobacteriia</taxon>
        <taxon>Sphingobacteriales</taxon>
        <taxon>Sphingobacteriaceae</taxon>
        <taxon>Sphingobacterium</taxon>
    </lineage>
</organism>
<protein>
    <submittedName>
        <fullName evidence="2">Beta-lactamase domain protein</fullName>
    </submittedName>
</protein>
<name>F4CAT6_SPHS2</name>
<dbReference type="KEGG" id="shg:Sph21_0785"/>
<gene>
    <name evidence="2" type="ordered locus">Sph21_0785</name>
</gene>
<dbReference type="HOGENOM" id="CLU_073253_1_0_10"/>
<dbReference type="PANTHER" id="PTHR47619">
    <property type="entry name" value="METALLO-HYDROLASE YYCJ-RELATED"/>
    <property type="match status" value="1"/>
</dbReference>
<dbReference type="InterPro" id="IPR036866">
    <property type="entry name" value="RibonucZ/Hydroxyglut_hydro"/>
</dbReference>
<dbReference type="PANTHER" id="PTHR47619:SF1">
    <property type="entry name" value="EXODEOXYRIBONUCLEASE WALJ"/>
    <property type="match status" value="1"/>
</dbReference>
<sequence>MSLYVTSINSGSNGNCYYVGNRREAVLIDAGISCREIERRMTRLGLSIPSIKAIFISHEHSDHIKGLCRLSLKYRIPVYINQRTLTATGFFIAPELLHLFHASDPIQIGDFQITPFAKYHDAADPYSFVVEGGSIRIGVFTDIGRVCERVQHHFSQCHAVFLEANYDDDLLDRGRYPHFLKNRIRGGYGHLSNKQALELFLNHRTDNLSHLFLSHLSKDNNCPNLVTELFSTHANGVKIVVASRYEESPIFEVKRWSQPADLIPEIPLFPKTLF</sequence>
<reference evidence="2" key="1">
    <citation type="submission" date="2011-03" db="EMBL/GenBank/DDBJ databases">
        <title>Complete sequence of Sphingobacterium sp. 21.</title>
        <authorList>
            <consortium name="US DOE Joint Genome Institute"/>
            <person name="Lucas S."/>
            <person name="Copeland A."/>
            <person name="Lapidus A."/>
            <person name="Cheng J.-F."/>
            <person name="Goodwin L."/>
            <person name="Pitluck S."/>
            <person name="Davenport K."/>
            <person name="Detter J.C."/>
            <person name="Han C."/>
            <person name="Tapia R."/>
            <person name="Land M."/>
            <person name="Hauser L."/>
            <person name="Kyrpides N."/>
            <person name="Ivanova N."/>
            <person name="Ovchinnikova G."/>
            <person name="Pagani I."/>
            <person name="Siebers A.K."/>
            <person name="Allgaier M."/>
            <person name="Thelen M.P."/>
            <person name="Hugenholtz P."/>
            <person name="Woyke T."/>
        </authorList>
    </citation>
    <scope>NUCLEOTIDE SEQUENCE</scope>
    <source>
        <strain evidence="2">21</strain>
    </source>
</reference>
<dbReference type="PATRIC" id="fig|743722.3.peg.840"/>
<dbReference type="AlphaFoldDB" id="F4CAT6"/>
<dbReference type="Pfam" id="PF12706">
    <property type="entry name" value="Lactamase_B_2"/>
    <property type="match status" value="1"/>
</dbReference>
<dbReference type="InterPro" id="IPR001279">
    <property type="entry name" value="Metallo-B-lactamas"/>
</dbReference>
<feature type="domain" description="Metallo-beta-lactamase" evidence="1">
    <location>
        <begin position="13"/>
        <end position="203"/>
    </location>
</feature>
<dbReference type="eggNOG" id="COG1235">
    <property type="taxonomic scope" value="Bacteria"/>
</dbReference>
<dbReference type="Gene3D" id="3.60.15.10">
    <property type="entry name" value="Ribonuclease Z/Hydroxyacylglutathione hydrolase-like"/>
    <property type="match status" value="1"/>
</dbReference>
<evidence type="ECO:0000259" key="1">
    <source>
        <dbReference type="SMART" id="SM00849"/>
    </source>
</evidence>
<dbReference type="InterPro" id="IPR052533">
    <property type="entry name" value="WalJ/YycJ-like"/>
</dbReference>
<dbReference type="OrthoDB" id="9781189at2"/>
<evidence type="ECO:0000313" key="2">
    <source>
        <dbReference type="EMBL" id="ADZ77362.1"/>
    </source>
</evidence>
<dbReference type="EMBL" id="CP002584">
    <property type="protein sequence ID" value="ADZ77362.1"/>
    <property type="molecule type" value="Genomic_DNA"/>
</dbReference>
<proteinExistence type="predicted"/>
<accession>F4CAT6</accession>